<evidence type="ECO:0000256" key="2">
    <source>
        <dbReference type="ARBA" id="ARBA00007727"/>
    </source>
</evidence>
<evidence type="ECO:0000256" key="1">
    <source>
        <dbReference type="ARBA" id="ARBA00004167"/>
    </source>
</evidence>
<sequence length="433" mass="50446">MKFSFPDTLEKIQLHHHKKGRSFCYINPRKLRLFSLSSLGLGFFFILFILYHPNHIRDRTQQDLNPTKILIRPNNNDAGGNQEYCDLFKGRWIPDLNASLYTNRSCRTMPDSKNCGKYGRMDVDFLQWRWKPDGCDLLRFDPKTFLRIVHGKRLAFVGDSVARNQMESLLCLLSLEETPADIYKDSEDRSRTWYFPSYDFTLMVIWSKFMVVGEERVFNGSPSGAFDLHLDRIDNEWASKLPWLDYAIISDAHWFFRKNYLYEGGKLIGCVFCYEANITDYGLGFAVRRVFRTALQYINNCKDCKDLLVLLRTFSPAHFENGTWNSGGNCNRTSPLKEEETRLEGTEWELRSVQLEEVERARKEGEKRKKIGALDVTRAMLMRPDGHPGDHWNNKGMEGYNDCVHWCLPGPIDAWNDLLLAVLSRENSGSFLY</sequence>
<dbReference type="InterPro" id="IPR029962">
    <property type="entry name" value="TBL"/>
</dbReference>
<evidence type="ECO:0000313" key="10">
    <source>
        <dbReference type="EMBL" id="KAJ4960120.1"/>
    </source>
</evidence>
<dbReference type="OrthoDB" id="630188at2759"/>
<reference evidence="10" key="1">
    <citation type="journal article" date="2023" name="Plant J.">
        <title>The genome of the king protea, Protea cynaroides.</title>
        <authorList>
            <person name="Chang J."/>
            <person name="Duong T.A."/>
            <person name="Schoeman C."/>
            <person name="Ma X."/>
            <person name="Roodt D."/>
            <person name="Barker N."/>
            <person name="Li Z."/>
            <person name="Van de Peer Y."/>
            <person name="Mizrachi E."/>
        </authorList>
    </citation>
    <scope>NUCLEOTIDE SEQUENCE</scope>
    <source>
        <tissue evidence="10">Young leaves</tissue>
    </source>
</reference>
<accession>A0A9Q0H6G0</accession>
<dbReference type="PANTHER" id="PTHR32285:SF28">
    <property type="entry name" value="XYLOGLUCAN O-ACETYLTRANSFERASE 2"/>
    <property type="match status" value="1"/>
</dbReference>
<dbReference type="InterPro" id="IPR025846">
    <property type="entry name" value="TBL_N"/>
</dbReference>
<keyword evidence="5 7" id="KW-1133">Transmembrane helix</keyword>
<dbReference type="InterPro" id="IPR026057">
    <property type="entry name" value="TBL_C"/>
</dbReference>
<keyword evidence="6 7" id="KW-0472">Membrane</keyword>
<dbReference type="GO" id="GO:0016020">
    <property type="term" value="C:membrane"/>
    <property type="evidence" value="ECO:0007669"/>
    <property type="project" value="UniProtKB-SubCell"/>
</dbReference>
<evidence type="ECO:0000259" key="8">
    <source>
        <dbReference type="Pfam" id="PF13839"/>
    </source>
</evidence>
<comment type="caution">
    <text evidence="10">The sequence shown here is derived from an EMBL/GenBank/DDBJ whole genome shotgun (WGS) entry which is preliminary data.</text>
</comment>
<name>A0A9Q0H6G0_9MAGN</name>
<evidence type="ECO:0000259" key="9">
    <source>
        <dbReference type="Pfam" id="PF14416"/>
    </source>
</evidence>
<evidence type="ECO:0000256" key="5">
    <source>
        <dbReference type="ARBA" id="ARBA00022989"/>
    </source>
</evidence>
<dbReference type="GO" id="GO:0005794">
    <property type="term" value="C:Golgi apparatus"/>
    <property type="evidence" value="ECO:0007669"/>
    <property type="project" value="TreeGrafter"/>
</dbReference>
<keyword evidence="3 7" id="KW-0812">Transmembrane</keyword>
<comment type="similarity">
    <text evidence="2">Belongs to the PC-esterase family. TBL subfamily.</text>
</comment>
<protein>
    <recommendedName>
        <fullName evidence="12">Trichome birefringence-like N-terminal domain-containing protein</fullName>
    </recommendedName>
</protein>
<feature type="domain" description="Trichome birefringence-like C-terminal" evidence="8">
    <location>
        <begin position="139"/>
        <end position="421"/>
    </location>
</feature>
<dbReference type="GO" id="GO:0016413">
    <property type="term" value="F:O-acetyltransferase activity"/>
    <property type="evidence" value="ECO:0007669"/>
    <property type="project" value="InterPro"/>
</dbReference>
<keyword evidence="11" id="KW-1185">Reference proteome</keyword>
<dbReference type="Pfam" id="PF14416">
    <property type="entry name" value="PMR5N"/>
    <property type="match status" value="1"/>
</dbReference>
<feature type="transmembrane region" description="Helical" evidence="7">
    <location>
        <begin position="31"/>
        <end position="51"/>
    </location>
</feature>
<dbReference type="Pfam" id="PF13839">
    <property type="entry name" value="PC-Esterase"/>
    <property type="match status" value="1"/>
</dbReference>
<evidence type="ECO:0008006" key="12">
    <source>
        <dbReference type="Google" id="ProtNLM"/>
    </source>
</evidence>
<evidence type="ECO:0000256" key="6">
    <source>
        <dbReference type="ARBA" id="ARBA00023136"/>
    </source>
</evidence>
<evidence type="ECO:0000313" key="11">
    <source>
        <dbReference type="Proteomes" id="UP001141806"/>
    </source>
</evidence>
<proteinExistence type="inferred from homology"/>
<dbReference type="Proteomes" id="UP001141806">
    <property type="component" value="Unassembled WGS sequence"/>
</dbReference>
<organism evidence="10 11">
    <name type="scientific">Protea cynaroides</name>
    <dbReference type="NCBI Taxonomy" id="273540"/>
    <lineage>
        <taxon>Eukaryota</taxon>
        <taxon>Viridiplantae</taxon>
        <taxon>Streptophyta</taxon>
        <taxon>Embryophyta</taxon>
        <taxon>Tracheophyta</taxon>
        <taxon>Spermatophyta</taxon>
        <taxon>Magnoliopsida</taxon>
        <taxon>Proteales</taxon>
        <taxon>Proteaceae</taxon>
        <taxon>Protea</taxon>
    </lineage>
</organism>
<feature type="domain" description="Trichome birefringence-like N-terminal" evidence="9">
    <location>
        <begin position="84"/>
        <end position="136"/>
    </location>
</feature>
<evidence type="ECO:0000256" key="7">
    <source>
        <dbReference type="SAM" id="Phobius"/>
    </source>
</evidence>
<evidence type="ECO:0000256" key="3">
    <source>
        <dbReference type="ARBA" id="ARBA00022692"/>
    </source>
</evidence>
<comment type="subcellular location">
    <subcellularLocation>
        <location evidence="1">Membrane</location>
        <topology evidence="1">Single-pass membrane protein</topology>
    </subcellularLocation>
</comment>
<dbReference type="PANTHER" id="PTHR32285">
    <property type="entry name" value="PROTEIN TRICHOME BIREFRINGENCE-LIKE 9-RELATED"/>
    <property type="match status" value="1"/>
</dbReference>
<dbReference type="EMBL" id="JAMYWD010000009">
    <property type="protein sequence ID" value="KAJ4960120.1"/>
    <property type="molecule type" value="Genomic_DNA"/>
</dbReference>
<evidence type="ECO:0000256" key="4">
    <source>
        <dbReference type="ARBA" id="ARBA00022968"/>
    </source>
</evidence>
<gene>
    <name evidence="10" type="ORF">NE237_020030</name>
</gene>
<dbReference type="AlphaFoldDB" id="A0A9Q0H6G0"/>
<keyword evidence="4" id="KW-0735">Signal-anchor</keyword>